<sequence length="308" mass="33128">MGGIRQTFKAFFKRKRKERTNSEFDLNRPASAPASPSYKNRRLPALLDLPRDGQFNGDAPLLPPFISSRDRMGHASSTTSLPRLNPSSHPLAVIQHQELSGSTAERRAVAMQSEIPASRVDAKTKGKKGRSAVVPLVIETQKVNGNQDTSSPLGEEIDIPKADSGIDAPNAGEKRPDSLTETQPGPPLIETVQTMNASSATKENEPPAKVASPTCTVRTSIESSRRNMYLQHKAINDTNTSITASATARETNLVNAVADGDDMPPTQAALRPGDKMLGVENVLPVKTAPISLCMSATSGPLEDFPTRW</sequence>
<accession>A0AAQ3M1B2</accession>
<dbReference type="AlphaFoldDB" id="A0AAQ3M1B2"/>
<name>A0AAQ3M1B2_9PEZI</name>
<evidence type="ECO:0000256" key="1">
    <source>
        <dbReference type="SAM" id="MobiDB-lite"/>
    </source>
</evidence>
<dbReference type="EMBL" id="CP138581">
    <property type="protein sequence ID" value="WPG98237.1"/>
    <property type="molecule type" value="Genomic_DNA"/>
</dbReference>
<reference evidence="2 3" key="1">
    <citation type="submission" date="2023-11" db="EMBL/GenBank/DDBJ databases">
        <title>An acidophilic fungus is an integral part of prey digestion in a carnivorous sundew plant.</title>
        <authorList>
            <person name="Tsai I.J."/>
        </authorList>
    </citation>
    <scope>NUCLEOTIDE SEQUENCE [LARGE SCALE GENOMIC DNA]</scope>
    <source>
        <strain evidence="2">169a</strain>
    </source>
</reference>
<proteinExistence type="predicted"/>
<dbReference type="Proteomes" id="UP001303373">
    <property type="component" value="Chromosome 2"/>
</dbReference>
<feature type="region of interest" description="Disordered" evidence="1">
    <location>
        <begin position="58"/>
        <end position="88"/>
    </location>
</feature>
<organism evidence="2 3">
    <name type="scientific">Acrodontium crateriforme</name>
    <dbReference type="NCBI Taxonomy" id="150365"/>
    <lineage>
        <taxon>Eukaryota</taxon>
        <taxon>Fungi</taxon>
        <taxon>Dikarya</taxon>
        <taxon>Ascomycota</taxon>
        <taxon>Pezizomycotina</taxon>
        <taxon>Dothideomycetes</taxon>
        <taxon>Dothideomycetidae</taxon>
        <taxon>Mycosphaerellales</taxon>
        <taxon>Teratosphaeriaceae</taxon>
        <taxon>Acrodontium</taxon>
    </lineage>
</organism>
<evidence type="ECO:0000313" key="3">
    <source>
        <dbReference type="Proteomes" id="UP001303373"/>
    </source>
</evidence>
<gene>
    <name evidence="2" type="ORF">R9X50_00102500</name>
</gene>
<protein>
    <submittedName>
        <fullName evidence="2">Uncharacterized protein</fullName>
    </submittedName>
</protein>
<feature type="compositionally biased region" description="Polar residues" evidence="1">
    <location>
        <begin position="75"/>
        <end position="88"/>
    </location>
</feature>
<feature type="region of interest" description="Disordered" evidence="1">
    <location>
        <begin position="143"/>
        <end position="216"/>
    </location>
</feature>
<feature type="compositionally biased region" description="Polar residues" evidence="1">
    <location>
        <begin position="143"/>
        <end position="152"/>
    </location>
</feature>
<feature type="compositionally biased region" description="Polar residues" evidence="1">
    <location>
        <begin position="191"/>
        <end position="201"/>
    </location>
</feature>
<evidence type="ECO:0000313" key="2">
    <source>
        <dbReference type="EMBL" id="WPG98237.1"/>
    </source>
</evidence>
<feature type="region of interest" description="Disordered" evidence="1">
    <location>
        <begin position="1"/>
        <end position="40"/>
    </location>
</feature>
<keyword evidence="3" id="KW-1185">Reference proteome</keyword>